<organism evidence="3 4">
    <name type="scientific">Hibiscus sabdariffa</name>
    <name type="common">roselle</name>
    <dbReference type="NCBI Taxonomy" id="183260"/>
    <lineage>
        <taxon>Eukaryota</taxon>
        <taxon>Viridiplantae</taxon>
        <taxon>Streptophyta</taxon>
        <taxon>Embryophyta</taxon>
        <taxon>Tracheophyta</taxon>
        <taxon>Spermatophyta</taxon>
        <taxon>Magnoliopsida</taxon>
        <taxon>eudicotyledons</taxon>
        <taxon>Gunneridae</taxon>
        <taxon>Pentapetalae</taxon>
        <taxon>rosids</taxon>
        <taxon>malvids</taxon>
        <taxon>Malvales</taxon>
        <taxon>Malvaceae</taxon>
        <taxon>Malvoideae</taxon>
        <taxon>Hibiscus</taxon>
    </lineage>
</organism>
<dbReference type="SMART" id="SM00256">
    <property type="entry name" value="FBOX"/>
    <property type="match status" value="1"/>
</dbReference>
<dbReference type="Gene3D" id="1.20.1280.50">
    <property type="match status" value="1"/>
</dbReference>
<dbReference type="InterPro" id="IPR001810">
    <property type="entry name" value="F-box_dom"/>
</dbReference>
<proteinExistence type="predicted"/>
<protein>
    <recommendedName>
        <fullName evidence="2">F-box domain-containing protein</fullName>
    </recommendedName>
</protein>
<dbReference type="Pfam" id="PF18791">
    <property type="entry name" value="Transp_inhibit"/>
    <property type="match status" value="1"/>
</dbReference>
<sequence>MTYSFPDEVLEHVFSFIQSVKDRNAVSTVCKSWFEIERWCRRKVFIGNCYAVSPRMVIKRFPEVRSIELKGKPHFADFNLVPDGWGGYVLPWIVEMAGAYPGLEEIRLKRMVVTDESLELIAKSFKNFKVLVLFSCEGFSTDGLAAIASGCKNLRELDLRESEVDDLSGHWLTHFPETCTSLVSLNISCLGSDEVSLSALERLVGRCPNLTSLRVNRAVTLDRIANILRCAPQLIDFGTGNYTAELRPDVLSNLAGAFSSCKELKSLSGFWDVVPAYLPALYSVCSRLTSLNLSYATIQSAEIIKLVSHCPSLQRLLVLDYIEDSGLEALASSCKDLQELRVFPSDPFGAELNVSLTEQGLVAVSLGCPKLQSVLYFCRRMTNAALVTTAQNCPNMTRFRLCIIEPKTADYLTLEPLDVGFGAIVEHCKDLRRLSLSGLLTDRVFEYIGTYAKKLEMLSVAFAGDSDLGLHHVLSGCEGLRKLEIRDCPFGDKALLANAAKLETMRSLWMSSCTVSFGACKLLGEKMPRLNVEVIDETEPPDARPESCPVDKLYVYRSVSGPRFDMPPFVWTMDEGKILH</sequence>
<name>A0ABR2FVH5_9ROSI</name>
<dbReference type="SUPFAM" id="SSF52047">
    <property type="entry name" value="RNI-like"/>
    <property type="match status" value="1"/>
</dbReference>
<feature type="domain" description="F-box" evidence="2">
    <location>
        <begin position="5"/>
        <end position="46"/>
    </location>
</feature>
<dbReference type="SUPFAM" id="SSF81383">
    <property type="entry name" value="F-box domain"/>
    <property type="match status" value="1"/>
</dbReference>
<dbReference type="Gene3D" id="3.80.10.10">
    <property type="entry name" value="Ribonuclease Inhibitor"/>
    <property type="match status" value="1"/>
</dbReference>
<dbReference type="Proteomes" id="UP001472677">
    <property type="component" value="Unassembled WGS sequence"/>
</dbReference>
<gene>
    <name evidence="3" type="ORF">V6N12_022712</name>
</gene>
<evidence type="ECO:0000313" key="3">
    <source>
        <dbReference type="EMBL" id="KAK8588259.1"/>
    </source>
</evidence>
<dbReference type="PANTHER" id="PTHR16134">
    <property type="entry name" value="F-BOX/TPR REPEAT PROTEIN POF3"/>
    <property type="match status" value="1"/>
</dbReference>
<evidence type="ECO:0000259" key="2">
    <source>
        <dbReference type="SMART" id="SM00256"/>
    </source>
</evidence>
<keyword evidence="1" id="KW-0927">Auxin signaling pathway</keyword>
<keyword evidence="4" id="KW-1185">Reference proteome</keyword>
<dbReference type="InterPro" id="IPR041567">
    <property type="entry name" value="COI1_F-box"/>
</dbReference>
<dbReference type="CDD" id="cd22159">
    <property type="entry name" value="F-box_AtTIR1-like"/>
    <property type="match status" value="1"/>
</dbReference>
<dbReference type="SMART" id="SM00367">
    <property type="entry name" value="LRR_CC"/>
    <property type="match status" value="8"/>
</dbReference>
<dbReference type="Pfam" id="PF18511">
    <property type="entry name" value="F-box_5"/>
    <property type="match status" value="1"/>
</dbReference>
<evidence type="ECO:0000256" key="1">
    <source>
        <dbReference type="ARBA" id="ARBA00023294"/>
    </source>
</evidence>
<dbReference type="InterPro" id="IPR006553">
    <property type="entry name" value="Leu-rich_rpt_Cys-con_subtyp"/>
</dbReference>
<evidence type="ECO:0000313" key="4">
    <source>
        <dbReference type="Proteomes" id="UP001472677"/>
    </source>
</evidence>
<dbReference type="InterPro" id="IPR032675">
    <property type="entry name" value="LRR_dom_sf"/>
</dbReference>
<comment type="caution">
    <text evidence="3">The sequence shown here is derived from an EMBL/GenBank/DDBJ whole genome shotgun (WGS) entry which is preliminary data.</text>
</comment>
<dbReference type="EMBL" id="JBBPBM010000004">
    <property type="protein sequence ID" value="KAK8588259.1"/>
    <property type="molecule type" value="Genomic_DNA"/>
</dbReference>
<accession>A0ABR2FVH5</accession>
<dbReference type="InterPro" id="IPR041101">
    <property type="entry name" value="Transp_inhibit"/>
</dbReference>
<dbReference type="InterPro" id="IPR036047">
    <property type="entry name" value="F-box-like_dom_sf"/>
</dbReference>
<reference evidence="3 4" key="1">
    <citation type="journal article" date="2024" name="G3 (Bethesda)">
        <title>Genome assembly of Hibiscus sabdariffa L. provides insights into metabolisms of medicinal natural products.</title>
        <authorList>
            <person name="Kim T."/>
        </authorList>
    </citation>
    <scope>NUCLEOTIDE SEQUENCE [LARGE SCALE GENOMIC DNA]</scope>
    <source>
        <strain evidence="3">TK-2024</strain>
        <tissue evidence="3">Old leaves</tissue>
    </source>
</reference>
<dbReference type="PANTHER" id="PTHR16134:SF66">
    <property type="entry name" value="PROTEIN TRANSPORT INHIBITOR RESPONSE 1"/>
    <property type="match status" value="1"/>
</dbReference>